<dbReference type="GO" id="GO:0016020">
    <property type="term" value="C:membrane"/>
    <property type="evidence" value="ECO:0007669"/>
    <property type="project" value="TreeGrafter"/>
</dbReference>
<organism evidence="3 4">
    <name type="scientific">Burkholderia vietnamiensis</name>
    <dbReference type="NCBI Taxonomy" id="60552"/>
    <lineage>
        <taxon>Bacteria</taxon>
        <taxon>Pseudomonadati</taxon>
        <taxon>Pseudomonadota</taxon>
        <taxon>Betaproteobacteria</taxon>
        <taxon>Burkholderiales</taxon>
        <taxon>Burkholderiaceae</taxon>
        <taxon>Burkholderia</taxon>
        <taxon>Burkholderia cepacia complex</taxon>
    </lineage>
</organism>
<dbReference type="EMBL" id="JAUJRV010000005">
    <property type="protein sequence ID" value="MDN7795125.1"/>
    <property type="molecule type" value="Genomic_DNA"/>
</dbReference>
<evidence type="ECO:0000259" key="2">
    <source>
        <dbReference type="Pfam" id="PF00487"/>
    </source>
</evidence>
<evidence type="ECO:0000256" key="1">
    <source>
        <dbReference type="SAM" id="Phobius"/>
    </source>
</evidence>
<feature type="transmembrane region" description="Helical" evidence="1">
    <location>
        <begin position="96"/>
        <end position="115"/>
    </location>
</feature>
<feature type="domain" description="Fatty acid desaturase" evidence="2">
    <location>
        <begin position="57"/>
        <end position="285"/>
    </location>
</feature>
<keyword evidence="1" id="KW-1133">Transmembrane helix</keyword>
<gene>
    <name evidence="3" type="ORF">QZM33_09185</name>
</gene>
<dbReference type="InterPro" id="IPR012171">
    <property type="entry name" value="Fatty_acid_desaturase"/>
</dbReference>
<keyword evidence="3" id="KW-0560">Oxidoreductase</keyword>
<dbReference type="GO" id="GO:0008610">
    <property type="term" value="P:lipid biosynthetic process"/>
    <property type="evidence" value="ECO:0007669"/>
    <property type="project" value="UniProtKB-ARBA"/>
</dbReference>
<keyword evidence="1" id="KW-0812">Transmembrane</keyword>
<feature type="transmembrane region" description="Helical" evidence="1">
    <location>
        <begin position="168"/>
        <end position="188"/>
    </location>
</feature>
<keyword evidence="1" id="KW-0472">Membrane</keyword>
<dbReference type="EC" id="1.14.19.-" evidence="3"/>
<dbReference type="Proteomes" id="UP001171620">
    <property type="component" value="Unassembled WGS sequence"/>
</dbReference>
<dbReference type="RefSeq" id="WP_198108720.1">
    <property type="nucleotide sequence ID" value="NZ_JAEDWX010000012.1"/>
</dbReference>
<feature type="transmembrane region" description="Helical" evidence="1">
    <location>
        <begin position="22"/>
        <end position="44"/>
    </location>
</feature>
<sequence length="297" mass="33909">MAANGSPNFIVPKEKQQALRRLMAVPFIPGPVALCLFIVMAGTISVDILALQGRLPLAWACVCNGVLSYFLFTVAHDSIHRSAARSQSLNDWIGRIGITLVFPHVTLGLFRWAHIQHHRFTNEPGRDPDLWLHGAWWQAPFRFAFIDVGYLLFIIRSRDPIARRHLRNAYLTIAFTVAAIAVLTWLGYGVEVLLLWFIPSRIAFILTGFMFFWLPHVKYDVSALEDVTQASSMRFGWEWLLTPAMQGQNYHLIHHLFPAMPSNRHEAAWRLLAPELRHRNLVIQHGFGIKPVSYNAQ</sequence>
<dbReference type="GO" id="GO:0016717">
    <property type="term" value="F:oxidoreductase activity, acting on paired donors, with oxidation of a pair of donors resulting in the reduction of molecular oxygen to two molecules of water"/>
    <property type="evidence" value="ECO:0007669"/>
    <property type="project" value="TreeGrafter"/>
</dbReference>
<evidence type="ECO:0000313" key="4">
    <source>
        <dbReference type="Proteomes" id="UP001171620"/>
    </source>
</evidence>
<name>A0AAW7SYV4_BURVI</name>
<feature type="transmembrane region" description="Helical" evidence="1">
    <location>
        <begin position="56"/>
        <end position="75"/>
    </location>
</feature>
<protein>
    <submittedName>
        <fullName evidence="3">Fatty acid desaturase</fullName>
        <ecNumber evidence="3">1.14.19.-</ecNumber>
    </submittedName>
</protein>
<dbReference type="Pfam" id="PF00487">
    <property type="entry name" value="FA_desaturase"/>
    <property type="match status" value="1"/>
</dbReference>
<dbReference type="PANTHER" id="PTHR19353:SF19">
    <property type="entry name" value="DELTA(5) FATTY ACID DESATURASE C-RELATED"/>
    <property type="match status" value="1"/>
</dbReference>
<accession>A0AAW7SYV4</accession>
<evidence type="ECO:0000313" key="3">
    <source>
        <dbReference type="EMBL" id="MDN7795125.1"/>
    </source>
</evidence>
<dbReference type="AlphaFoldDB" id="A0AAW7SYV4"/>
<feature type="transmembrane region" description="Helical" evidence="1">
    <location>
        <begin position="135"/>
        <end position="156"/>
    </location>
</feature>
<proteinExistence type="predicted"/>
<dbReference type="InterPro" id="IPR005804">
    <property type="entry name" value="FA_desaturase_dom"/>
</dbReference>
<reference evidence="3" key="1">
    <citation type="submission" date="2023-07" db="EMBL/GenBank/DDBJ databases">
        <title>A collection of bacterial strains from the Burkholderia cepacia Research Laboratory and Repository.</title>
        <authorList>
            <person name="Lipuma J."/>
            <person name="Spilker T."/>
            <person name="Caverly L."/>
        </authorList>
    </citation>
    <scope>NUCLEOTIDE SEQUENCE</scope>
    <source>
        <strain evidence="3">AU44268</strain>
    </source>
</reference>
<feature type="transmembrane region" description="Helical" evidence="1">
    <location>
        <begin position="194"/>
        <end position="214"/>
    </location>
</feature>
<comment type="caution">
    <text evidence="3">The sequence shown here is derived from an EMBL/GenBank/DDBJ whole genome shotgun (WGS) entry which is preliminary data.</text>
</comment>
<dbReference type="PANTHER" id="PTHR19353">
    <property type="entry name" value="FATTY ACID DESATURASE 2"/>
    <property type="match status" value="1"/>
</dbReference>